<feature type="transmembrane region" description="Helical" evidence="7">
    <location>
        <begin position="209"/>
        <end position="233"/>
    </location>
</feature>
<dbReference type="PANTHER" id="PTHR43227:SF11">
    <property type="entry name" value="BLL4140 PROTEIN"/>
    <property type="match status" value="1"/>
</dbReference>
<comment type="similarity">
    <text evidence="7">Belongs to the binding-protein-dependent transport system permease family.</text>
</comment>
<evidence type="ECO:0000313" key="10">
    <source>
        <dbReference type="Proteomes" id="UP001596105"/>
    </source>
</evidence>
<dbReference type="EMBL" id="JBHSMH010000007">
    <property type="protein sequence ID" value="MFC5468172.1"/>
    <property type="molecule type" value="Genomic_DNA"/>
</dbReference>
<dbReference type="InterPro" id="IPR035906">
    <property type="entry name" value="MetI-like_sf"/>
</dbReference>
<dbReference type="PANTHER" id="PTHR43227">
    <property type="entry name" value="BLL4140 PROTEIN"/>
    <property type="match status" value="1"/>
</dbReference>
<evidence type="ECO:0000313" key="9">
    <source>
        <dbReference type="EMBL" id="MFC5468172.1"/>
    </source>
</evidence>
<keyword evidence="2 7" id="KW-0813">Transport</keyword>
<proteinExistence type="inferred from homology"/>
<evidence type="ECO:0000256" key="3">
    <source>
        <dbReference type="ARBA" id="ARBA00022475"/>
    </source>
</evidence>
<gene>
    <name evidence="9" type="ORF">ACFPPD_05520</name>
</gene>
<sequence length="306" mass="35002">MENRNRWQKWWNYRYLILMLAPGIAFYFIFCYVPMVGAVIAFKRYDYAGGFMGSPWVGLENFRFLFINDQIWNALRNTVLYNLVFIASGLVLQVSAAIAISEVAGKWFKKLSQSAMFLPYFISWVVVGAFVYNLFNPDYGFFNTMRKAFGMDPVDIFDKPMYWVGIIIFFYAWKALGYGMILYLAAIAGIDQEMYEASRIDGANVFQKIWYITLPCLVPTAIILVLLNLGSIFRGDFSMYYQIVGENALVYSHTDVIDTFVTRALLSSREMGMAGAAGLVQSVLCFAIILIANASVRRINRDYSLF</sequence>
<evidence type="ECO:0000256" key="5">
    <source>
        <dbReference type="ARBA" id="ARBA00022989"/>
    </source>
</evidence>
<comment type="caution">
    <text evidence="9">The sequence shown here is derived from an EMBL/GenBank/DDBJ whole genome shotgun (WGS) entry which is preliminary data.</text>
</comment>
<dbReference type="Proteomes" id="UP001596105">
    <property type="component" value="Unassembled WGS sequence"/>
</dbReference>
<evidence type="ECO:0000256" key="1">
    <source>
        <dbReference type="ARBA" id="ARBA00004651"/>
    </source>
</evidence>
<reference evidence="10" key="1">
    <citation type="journal article" date="2019" name="Int. J. Syst. Evol. Microbiol.">
        <title>The Global Catalogue of Microorganisms (GCM) 10K type strain sequencing project: providing services to taxonomists for standard genome sequencing and annotation.</title>
        <authorList>
            <consortium name="The Broad Institute Genomics Platform"/>
            <consortium name="The Broad Institute Genome Sequencing Center for Infectious Disease"/>
            <person name="Wu L."/>
            <person name="Ma J."/>
        </authorList>
    </citation>
    <scope>NUCLEOTIDE SEQUENCE [LARGE SCALE GENOMIC DNA]</scope>
    <source>
        <strain evidence="10">CCUG 57113</strain>
    </source>
</reference>
<keyword evidence="10" id="KW-1185">Reference proteome</keyword>
<dbReference type="InterPro" id="IPR050809">
    <property type="entry name" value="UgpAE/MalFG_permease"/>
</dbReference>
<dbReference type="Pfam" id="PF00528">
    <property type="entry name" value="BPD_transp_1"/>
    <property type="match status" value="1"/>
</dbReference>
<dbReference type="Gene3D" id="1.10.3720.10">
    <property type="entry name" value="MetI-like"/>
    <property type="match status" value="1"/>
</dbReference>
<feature type="transmembrane region" description="Helical" evidence="7">
    <location>
        <begin position="79"/>
        <end position="105"/>
    </location>
</feature>
<keyword evidence="5 7" id="KW-1133">Transmembrane helix</keyword>
<organism evidence="9 10">
    <name type="scientific">Cohnella suwonensis</name>
    <dbReference type="NCBI Taxonomy" id="696072"/>
    <lineage>
        <taxon>Bacteria</taxon>
        <taxon>Bacillati</taxon>
        <taxon>Bacillota</taxon>
        <taxon>Bacilli</taxon>
        <taxon>Bacillales</taxon>
        <taxon>Paenibacillaceae</taxon>
        <taxon>Cohnella</taxon>
    </lineage>
</organism>
<keyword evidence="3" id="KW-1003">Cell membrane</keyword>
<evidence type="ECO:0000256" key="7">
    <source>
        <dbReference type="RuleBase" id="RU363032"/>
    </source>
</evidence>
<protein>
    <submittedName>
        <fullName evidence="9">ABC transporter permease</fullName>
    </submittedName>
</protein>
<feature type="transmembrane region" description="Helical" evidence="7">
    <location>
        <begin position="117"/>
        <end position="135"/>
    </location>
</feature>
<comment type="subcellular location">
    <subcellularLocation>
        <location evidence="1 7">Cell membrane</location>
        <topology evidence="1 7">Multi-pass membrane protein</topology>
    </subcellularLocation>
</comment>
<feature type="transmembrane region" description="Helical" evidence="7">
    <location>
        <begin position="12"/>
        <end position="42"/>
    </location>
</feature>
<feature type="domain" description="ABC transmembrane type-1" evidence="8">
    <location>
        <begin position="75"/>
        <end position="292"/>
    </location>
</feature>
<keyword evidence="6 7" id="KW-0472">Membrane</keyword>
<name>A0ABW0LTR7_9BACL</name>
<dbReference type="RefSeq" id="WP_378081455.1">
    <property type="nucleotide sequence ID" value="NZ_JBHSMH010000007.1"/>
</dbReference>
<dbReference type="InterPro" id="IPR000515">
    <property type="entry name" value="MetI-like"/>
</dbReference>
<feature type="transmembrane region" description="Helical" evidence="7">
    <location>
        <begin position="161"/>
        <end position="188"/>
    </location>
</feature>
<evidence type="ECO:0000256" key="2">
    <source>
        <dbReference type="ARBA" id="ARBA00022448"/>
    </source>
</evidence>
<evidence type="ECO:0000256" key="4">
    <source>
        <dbReference type="ARBA" id="ARBA00022692"/>
    </source>
</evidence>
<dbReference type="PROSITE" id="PS50928">
    <property type="entry name" value="ABC_TM1"/>
    <property type="match status" value="1"/>
</dbReference>
<dbReference type="SUPFAM" id="SSF161098">
    <property type="entry name" value="MetI-like"/>
    <property type="match status" value="1"/>
</dbReference>
<accession>A0ABW0LTR7</accession>
<dbReference type="CDD" id="cd06261">
    <property type="entry name" value="TM_PBP2"/>
    <property type="match status" value="1"/>
</dbReference>
<keyword evidence="4 7" id="KW-0812">Transmembrane</keyword>
<evidence type="ECO:0000259" key="8">
    <source>
        <dbReference type="PROSITE" id="PS50928"/>
    </source>
</evidence>
<evidence type="ECO:0000256" key="6">
    <source>
        <dbReference type="ARBA" id="ARBA00023136"/>
    </source>
</evidence>
<feature type="transmembrane region" description="Helical" evidence="7">
    <location>
        <begin position="273"/>
        <end position="296"/>
    </location>
</feature>